<dbReference type="Pfam" id="PF10677">
    <property type="entry name" value="DUF2490"/>
    <property type="match status" value="1"/>
</dbReference>
<keyword evidence="1" id="KW-0732">Signal</keyword>
<protein>
    <submittedName>
        <fullName evidence="2">Uncharacterized protein DUF2490</fullName>
    </submittedName>
</protein>
<comment type="caution">
    <text evidence="2">The sequence shown here is derived from an EMBL/GenBank/DDBJ whole genome shotgun (WGS) entry which is preliminary data.</text>
</comment>
<name>A0A4Q7MUU9_9BACT</name>
<accession>A0A4Q7MUU9</accession>
<dbReference type="OrthoDB" id="1118734at2"/>
<feature type="chain" id="PRO_5020764647" evidence="1">
    <location>
        <begin position="19"/>
        <end position="253"/>
    </location>
</feature>
<dbReference type="AlphaFoldDB" id="A0A4Q7MUU9"/>
<dbReference type="EMBL" id="SGXA01000002">
    <property type="protein sequence ID" value="RZS72696.1"/>
    <property type="molecule type" value="Genomic_DNA"/>
</dbReference>
<feature type="signal peptide" evidence="1">
    <location>
        <begin position="1"/>
        <end position="18"/>
    </location>
</feature>
<sequence length="253" mass="29564">MKYIVVFLCSLITGFAIGQSPRKQVNDQSQSWFSLNSTFRLNSKWGLVGDIHVRRTNFMSDPNFYFVRAGGGYWFSNQLNFVAGYGHMWLAATKKGERIYLDENRLYGQLAYSSRLGKLSLLHRFRNEHRWRESVVADSLPNTTSFSTRLRYLISLTYPVFKNPSLPQACFANELLVQFGKPILNNTFDQLRLFAGIRQTLGKGWSYDFGYMMLYQQRASGYQYDRNHTLRLFFYYTMNRKTPAAPAPEYEDE</sequence>
<reference evidence="2 3" key="1">
    <citation type="submission" date="2019-02" db="EMBL/GenBank/DDBJ databases">
        <title>Genomic Encyclopedia of Type Strains, Phase IV (KMG-IV): sequencing the most valuable type-strain genomes for metagenomic binning, comparative biology and taxonomic classification.</title>
        <authorList>
            <person name="Goeker M."/>
        </authorList>
    </citation>
    <scope>NUCLEOTIDE SEQUENCE [LARGE SCALE GENOMIC DNA]</scope>
    <source>
        <strain evidence="2 3">DSM 18116</strain>
    </source>
</reference>
<proteinExistence type="predicted"/>
<organism evidence="2 3">
    <name type="scientific">Pseudobacter ginsenosidimutans</name>
    <dbReference type="NCBI Taxonomy" id="661488"/>
    <lineage>
        <taxon>Bacteria</taxon>
        <taxon>Pseudomonadati</taxon>
        <taxon>Bacteroidota</taxon>
        <taxon>Chitinophagia</taxon>
        <taxon>Chitinophagales</taxon>
        <taxon>Chitinophagaceae</taxon>
        <taxon>Pseudobacter</taxon>
    </lineage>
</organism>
<gene>
    <name evidence="2" type="ORF">EV199_4619</name>
</gene>
<evidence type="ECO:0000313" key="3">
    <source>
        <dbReference type="Proteomes" id="UP000293874"/>
    </source>
</evidence>
<evidence type="ECO:0000256" key="1">
    <source>
        <dbReference type="SAM" id="SignalP"/>
    </source>
</evidence>
<dbReference type="RefSeq" id="WP_130543088.1">
    <property type="nucleotide sequence ID" value="NZ_CP042431.1"/>
</dbReference>
<keyword evidence="3" id="KW-1185">Reference proteome</keyword>
<dbReference type="InterPro" id="IPR019619">
    <property type="entry name" value="DUF2490"/>
</dbReference>
<dbReference type="Proteomes" id="UP000293874">
    <property type="component" value="Unassembled WGS sequence"/>
</dbReference>
<evidence type="ECO:0000313" key="2">
    <source>
        <dbReference type="EMBL" id="RZS72696.1"/>
    </source>
</evidence>